<dbReference type="EMBL" id="CP003629">
    <property type="protein sequence ID" value="AFQ45901.1"/>
    <property type="molecule type" value="Genomic_DNA"/>
</dbReference>
<dbReference type="Pfam" id="PF18915">
    <property type="entry name" value="DUF5667"/>
    <property type="match status" value="1"/>
</dbReference>
<organism evidence="5 6">
    <name type="scientific">Desulfosporosinus meridiei (strain ATCC BAA-275 / DSM 13257 / KCTC 12902 / NCIMB 13706 / S10)</name>
    <dbReference type="NCBI Taxonomy" id="768704"/>
    <lineage>
        <taxon>Bacteria</taxon>
        <taxon>Bacillati</taxon>
        <taxon>Bacillota</taxon>
        <taxon>Clostridia</taxon>
        <taxon>Eubacteriales</taxon>
        <taxon>Desulfitobacteriaceae</taxon>
        <taxon>Desulfosporosinus</taxon>
    </lineage>
</organism>
<evidence type="ECO:0000256" key="1">
    <source>
        <dbReference type="SAM" id="Coils"/>
    </source>
</evidence>
<dbReference type="KEGG" id="dmi:Desmer_4070"/>
<sequence length="451" mass="48763">MRILSKKIALALTLALCVMPLSGPLALAETVVEQSTSEEILEPNSVETSEEVIEPGSNEDTATDSEVTEETEGDTVPDTSTDTDTGEVPDSLENEEDLPPVLDENGEEVTPGTLPDSPFYWLTTLVEKLQVALTFDPAKKTELLADQALERIAEAGALIEEGNAEEAEVALIAYSEKVAEAQAFLASLTETESETIEKLETALSKTHANNIQTLGGLIDKLPPQAAQKVALNVVRSMEKSIAKMEKKDQLKVATELRKAIKGLEENELTEEDAAALEGLEETLDLQEDRIVEEEQDSVEVASGSELNTMTVMTETDTSAAKSNNSSKFILQNADSKAIKVKAEPKTEAKAAAEMSKQQAQELQLKDEVEKKSLPKEELKGGPEDKAKSDTKAPEQKQTEDQKVQDSKLKAEQMSGLKDTGSNNSVQKQSAEKTQKASKESSKGEKSGGKDR</sequence>
<feature type="compositionally biased region" description="Acidic residues" evidence="2">
    <location>
        <begin position="61"/>
        <end position="75"/>
    </location>
</feature>
<evidence type="ECO:0000313" key="5">
    <source>
        <dbReference type="EMBL" id="AFQ45901.1"/>
    </source>
</evidence>
<feature type="coiled-coil region" evidence="1">
    <location>
        <begin position="246"/>
        <end position="296"/>
    </location>
</feature>
<feature type="compositionally biased region" description="Basic and acidic residues" evidence="2">
    <location>
        <begin position="429"/>
        <end position="451"/>
    </location>
</feature>
<dbReference type="OrthoDB" id="1797494at2"/>
<feature type="compositionally biased region" description="Acidic residues" evidence="2">
    <location>
        <begin position="84"/>
        <end position="98"/>
    </location>
</feature>
<protein>
    <recommendedName>
        <fullName evidence="4">DUF5667 domain-containing protein</fullName>
    </recommendedName>
</protein>
<dbReference type="STRING" id="768704.Desmer_4070"/>
<dbReference type="Proteomes" id="UP000005262">
    <property type="component" value="Chromosome"/>
</dbReference>
<dbReference type="eggNOG" id="ENOG50327JQ">
    <property type="taxonomic scope" value="Bacteria"/>
</dbReference>
<keyword evidence="3" id="KW-0732">Signal</keyword>
<gene>
    <name evidence="5" type="ordered locus">Desmer_4070</name>
</gene>
<evidence type="ECO:0000256" key="2">
    <source>
        <dbReference type="SAM" id="MobiDB-lite"/>
    </source>
</evidence>
<evidence type="ECO:0000256" key="3">
    <source>
        <dbReference type="SAM" id="SignalP"/>
    </source>
</evidence>
<dbReference type="InterPro" id="IPR043725">
    <property type="entry name" value="DUF5667"/>
</dbReference>
<feature type="compositionally biased region" description="Polar residues" evidence="2">
    <location>
        <begin position="419"/>
        <end position="428"/>
    </location>
</feature>
<reference evidence="5 6" key="1">
    <citation type="journal article" date="2012" name="J. Bacteriol.">
        <title>Complete genome sequences of Desulfosporosinus orientis DSM765T, Desulfosporosinus youngiae DSM17734T, Desulfosporosinus meridiei DSM13257T, and Desulfosporosinus acidiphilus DSM22704T.</title>
        <authorList>
            <person name="Pester M."/>
            <person name="Brambilla E."/>
            <person name="Alazard D."/>
            <person name="Rattei T."/>
            <person name="Weinmaier T."/>
            <person name="Han J."/>
            <person name="Lucas S."/>
            <person name="Lapidus A."/>
            <person name="Cheng J.F."/>
            <person name="Goodwin L."/>
            <person name="Pitluck S."/>
            <person name="Peters L."/>
            <person name="Ovchinnikova G."/>
            <person name="Teshima H."/>
            <person name="Detter J.C."/>
            <person name="Han C.S."/>
            <person name="Tapia R."/>
            <person name="Land M.L."/>
            <person name="Hauser L."/>
            <person name="Kyrpides N.C."/>
            <person name="Ivanova N.N."/>
            <person name="Pagani I."/>
            <person name="Huntmann M."/>
            <person name="Wei C.L."/>
            <person name="Davenport K.W."/>
            <person name="Daligault H."/>
            <person name="Chain P.S."/>
            <person name="Chen A."/>
            <person name="Mavromatis K."/>
            <person name="Markowitz V."/>
            <person name="Szeto E."/>
            <person name="Mikhailova N."/>
            <person name="Pati A."/>
            <person name="Wagner M."/>
            <person name="Woyke T."/>
            <person name="Ollivier B."/>
            <person name="Klenk H.P."/>
            <person name="Spring S."/>
            <person name="Loy A."/>
        </authorList>
    </citation>
    <scope>NUCLEOTIDE SEQUENCE [LARGE SCALE GENOMIC DNA]</scope>
    <source>
        <strain evidence="6">ATCC BAA-275 / DSM 13257 / NCIMB 13706 / S10</strain>
    </source>
</reference>
<feature type="signal peptide" evidence="3">
    <location>
        <begin position="1"/>
        <end position="28"/>
    </location>
</feature>
<feature type="region of interest" description="Disordered" evidence="2">
    <location>
        <begin position="36"/>
        <end position="114"/>
    </location>
</feature>
<reference evidence="6" key="2">
    <citation type="submission" date="2012-08" db="EMBL/GenBank/DDBJ databases">
        <title>Finished genome of Desulfosporosinus meridiei DSM 13257.</title>
        <authorList>
            <person name="Huntemann M."/>
            <person name="Wei C.-L."/>
            <person name="Han J."/>
            <person name="Detter J.C."/>
            <person name="Han C."/>
            <person name="Davenport K."/>
            <person name="Daligault H."/>
            <person name="Erkkila T."/>
            <person name="Gu W."/>
            <person name="Munk A.C.C."/>
            <person name="Teshima H."/>
            <person name="Xu Y."/>
            <person name="Chain P."/>
            <person name="Tapia R."/>
            <person name="Chen A."/>
            <person name="Krypides N."/>
            <person name="Mavromatis K."/>
            <person name="Markowitz V."/>
            <person name="Szeto E."/>
            <person name="Ivanova N."/>
            <person name="Mikhailova N."/>
            <person name="Ovchinnikova G."/>
            <person name="Pagani I."/>
            <person name="Pati A."/>
            <person name="Goodwin L."/>
            <person name="Peters L."/>
            <person name="Pitluck S."/>
            <person name="Woyke T."/>
            <person name="Pester M."/>
            <person name="Spring S."/>
            <person name="Ollivier B."/>
            <person name="Rattei T."/>
            <person name="Klenk H.-P."/>
            <person name="Wagner M."/>
            <person name="Loy A."/>
        </authorList>
    </citation>
    <scope>NUCLEOTIDE SEQUENCE [LARGE SCALE GENOMIC DNA]</scope>
    <source>
        <strain evidence="6">ATCC BAA-275 / DSM 13257 / NCIMB 13706 / S10</strain>
    </source>
</reference>
<evidence type="ECO:0000313" key="6">
    <source>
        <dbReference type="Proteomes" id="UP000005262"/>
    </source>
</evidence>
<dbReference type="AlphaFoldDB" id="J7J4N3"/>
<feature type="region of interest" description="Disordered" evidence="2">
    <location>
        <begin position="331"/>
        <end position="451"/>
    </location>
</feature>
<proteinExistence type="predicted"/>
<keyword evidence="6" id="KW-1185">Reference proteome</keyword>
<accession>J7J4N3</accession>
<feature type="domain" description="DUF5667" evidence="4">
    <location>
        <begin position="112"/>
        <end position="205"/>
    </location>
</feature>
<evidence type="ECO:0000259" key="4">
    <source>
        <dbReference type="Pfam" id="PF18915"/>
    </source>
</evidence>
<feature type="chain" id="PRO_5003794039" description="DUF5667 domain-containing protein" evidence="3">
    <location>
        <begin position="29"/>
        <end position="451"/>
    </location>
</feature>
<name>J7J4N3_DESMD</name>
<feature type="compositionally biased region" description="Basic and acidic residues" evidence="2">
    <location>
        <begin position="336"/>
        <end position="350"/>
    </location>
</feature>
<dbReference type="RefSeq" id="WP_014904810.1">
    <property type="nucleotide sequence ID" value="NC_018515.1"/>
</dbReference>
<keyword evidence="1" id="KW-0175">Coiled coil</keyword>
<feature type="compositionally biased region" description="Basic and acidic residues" evidence="2">
    <location>
        <begin position="363"/>
        <end position="410"/>
    </location>
</feature>
<dbReference type="HOGENOM" id="CLU_049000_0_0_9"/>